<feature type="region of interest" description="Disordered" evidence="1">
    <location>
        <begin position="121"/>
        <end position="201"/>
    </location>
</feature>
<sequence length="201" mass="20013">MNGLSLKTLLKGGTMAAAMGLMAAPALAQTTTIDTPGSTVIVPDAALEAEPSQGFVLESDYPRFESLENYAAISETLIAQGYSDVQILREGPILTVTGQRAGVPVVLVYSTANARLVSVNGVETRADPEDSSGTDVGPDATGANPVGSGAGVVGDPDEAAEAVEAEQDADTPDADAEADDGADAGADTDGGEGEGEGDGEG</sequence>
<protein>
    <recommendedName>
        <fullName evidence="5">PepSY domain-containing protein</fullName>
    </recommendedName>
</protein>
<dbReference type="Proteomes" id="UP000285530">
    <property type="component" value="Unassembled WGS sequence"/>
</dbReference>
<evidence type="ECO:0000313" key="3">
    <source>
        <dbReference type="EMBL" id="RJK96586.1"/>
    </source>
</evidence>
<dbReference type="EMBL" id="QZEV01000159">
    <property type="protein sequence ID" value="RJK96586.1"/>
    <property type="molecule type" value="Genomic_DNA"/>
</dbReference>
<dbReference type="AlphaFoldDB" id="A0A418ZQB2"/>
<dbReference type="RefSeq" id="WP_119887766.1">
    <property type="nucleotide sequence ID" value="NZ_CP067169.1"/>
</dbReference>
<name>A0A418ZQB2_9RHOB</name>
<dbReference type="OrthoDB" id="7875038at2"/>
<evidence type="ECO:0000256" key="2">
    <source>
        <dbReference type="SAM" id="SignalP"/>
    </source>
</evidence>
<keyword evidence="4" id="KW-1185">Reference proteome</keyword>
<keyword evidence="2" id="KW-0732">Signal</keyword>
<evidence type="ECO:0000256" key="1">
    <source>
        <dbReference type="SAM" id="MobiDB-lite"/>
    </source>
</evidence>
<feature type="compositionally biased region" description="Acidic residues" evidence="1">
    <location>
        <begin position="189"/>
        <end position="201"/>
    </location>
</feature>
<accession>A0A418ZQB2</accession>
<feature type="chain" id="PRO_5019239079" description="PepSY domain-containing protein" evidence="2">
    <location>
        <begin position="29"/>
        <end position="201"/>
    </location>
</feature>
<evidence type="ECO:0008006" key="5">
    <source>
        <dbReference type="Google" id="ProtNLM"/>
    </source>
</evidence>
<reference evidence="3 4" key="1">
    <citation type="submission" date="2018-09" db="EMBL/GenBank/DDBJ databases">
        <title>Paracoccus onubensis nov. sp. a moderate halophilic bacterium isolated from Gruta de las Maravillas (Aracena, Spain).</title>
        <authorList>
            <person name="Jurado V."/>
            <person name="Gutierrez-Patricio S."/>
            <person name="Gonzalez-Pimentel J.L."/>
            <person name="Laiz L."/>
            <person name="Saiz-Jimenez C."/>
        </authorList>
    </citation>
    <scope>NUCLEOTIDE SEQUENCE [LARGE SCALE GENOMIC DNA]</scope>
    <source>
        <strain evidence="3 4">DSM 19484</strain>
    </source>
</reference>
<comment type="caution">
    <text evidence="3">The sequence shown here is derived from an EMBL/GenBank/DDBJ whole genome shotgun (WGS) entry which is preliminary data.</text>
</comment>
<evidence type="ECO:0000313" key="4">
    <source>
        <dbReference type="Proteomes" id="UP000285530"/>
    </source>
</evidence>
<gene>
    <name evidence="3" type="ORF">D3P06_17635</name>
</gene>
<feature type="compositionally biased region" description="Acidic residues" evidence="1">
    <location>
        <begin position="155"/>
        <end position="182"/>
    </location>
</feature>
<proteinExistence type="predicted"/>
<organism evidence="3 4">
    <name type="scientific">Paracoccus aestuarii</name>
    <dbReference type="NCBI Taxonomy" id="453842"/>
    <lineage>
        <taxon>Bacteria</taxon>
        <taxon>Pseudomonadati</taxon>
        <taxon>Pseudomonadota</taxon>
        <taxon>Alphaproteobacteria</taxon>
        <taxon>Rhodobacterales</taxon>
        <taxon>Paracoccaceae</taxon>
        <taxon>Paracoccus</taxon>
    </lineage>
</organism>
<feature type="signal peptide" evidence="2">
    <location>
        <begin position="1"/>
        <end position="28"/>
    </location>
</feature>